<dbReference type="EMBL" id="JBHLVZ010000113">
    <property type="protein sequence ID" value="MFC0389481.1"/>
    <property type="molecule type" value="Genomic_DNA"/>
</dbReference>
<dbReference type="InterPro" id="IPR009270">
    <property type="entry name" value="DUF927"/>
</dbReference>
<evidence type="ECO:0000313" key="3">
    <source>
        <dbReference type="EMBL" id="MFC0389481.1"/>
    </source>
</evidence>
<evidence type="ECO:0000259" key="2">
    <source>
        <dbReference type="Pfam" id="PF06048"/>
    </source>
</evidence>
<feature type="region of interest" description="Disordered" evidence="1">
    <location>
        <begin position="70"/>
        <end position="93"/>
    </location>
</feature>
<comment type="caution">
    <text evidence="3">The sequence shown here is derived from an EMBL/GenBank/DDBJ whole genome shotgun (WGS) entry which is preliminary data.</text>
</comment>
<dbReference type="Proteomes" id="UP001589789">
    <property type="component" value="Unassembled WGS sequence"/>
</dbReference>
<proteinExistence type="predicted"/>
<organism evidence="3 4">
    <name type="scientific">Muricoccus vinaceus</name>
    <dbReference type="NCBI Taxonomy" id="424704"/>
    <lineage>
        <taxon>Bacteria</taxon>
        <taxon>Pseudomonadati</taxon>
        <taxon>Pseudomonadota</taxon>
        <taxon>Alphaproteobacteria</taxon>
        <taxon>Acetobacterales</taxon>
        <taxon>Roseomonadaceae</taxon>
        <taxon>Muricoccus</taxon>
    </lineage>
</organism>
<feature type="compositionally biased region" description="Polar residues" evidence="1">
    <location>
        <begin position="15"/>
        <end position="25"/>
    </location>
</feature>
<gene>
    <name evidence="3" type="ORF">ACFFIC_28625</name>
</gene>
<evidence type="ECO:0000313" key="4">
    <source>
        <dbReference type="Proteomes" id="UP001589789"/>
    </source>
</evidence>
<feature type="domain" description="DUF927" evidence="2">
    <location>
        <begin position="112"/>
        <end position="382"/>
    </location>
</feature>
<dbReference type="RefSeq" id="WP_377056896.1">
    <property type="nucleotide sequence ID" value="NZ_JBHLVZ010000113.1"/>
</dbReference>
<dbReference type="Pfam" id="PF06048">
    <property type="entry name" value="DUF927"/>
    <property type="match status" value="1"/>
</dbReference>
<keyword evidence="4" id="KW-1185">Reference proteome</keyword>
<accession>A0ABV6J0T6</accession>
<feature type="region of interest" description="Disordered" evidence="1">
    <location>
        <begin position="1"/>
        <end position="26"/>
    </location>
</feature>
<protein>
    <submittedName>
        <fullName evidence="3">DUF927 domain-containing protein</fullName>
    </submittedName>
</protein>
<feature type="compositionally biased region" description="Basic and acidic residues" evidence="1">
    <location>
        <begin position="70"/>
        <end position="80"/>
    </location>
</feature>
<evidence type="ECO:0000256" key="1">
    <source>
        <dbReference type="SAM" id="MobiDB-lite"/>
    </source>
</evidence>
<sequence length="671" mass="71092">MDSRMDPNDLPPDDTGTTEAESSSNRAELALELVRLAGLSEAEYQSERKQAASALGLNLTALDKLVAQERRRRRQEEAAASRRKAPPAPGQVRWPASFTMKQSEGLYADAGEQGLIWLCAPLEVLGGARDAAGEGWSLLLRWKDDDLRTHTWAMPKRLLVTQPGELEAMLLERGLRLSPHPNARLYLREALSGVQAGSRVSLVSRAGWHVAGERVAYAMADGTAYGGGGEEVVLTTADAGAAARLAACGTLAGWQEGVAAPAIGNHRLALFIAASLAPPLLEILGAEGGGVHLLGGSSTGKTTCLEGGASAWGSPRMSQQIRSWRSTANALEGAAVECSDGLLALDEIGLADGKDVGVTMYTLAGGAGRGRADRSGALRSPKTWRTLFLSTGEISPADKIGETGQRSRAGQDVRCVSIPALAGCGHGVWQDLHGHKTGEALSNAVKTASLAHHGHAARAFLATLVQMRAEQPLALLNNLREAVAAFVQGEHVPTDADGQVRRVAQRFGLIAAAGDLATEIGILPWPQGESERAAVACFKAWLALRGGHGAAESQTAVQAVRAFIGTHGSSRFTNLVLSSSAQGGMEEDTSRLVGNRAGWRRRIAEGWEYLVLPDTWKDEVCRGLDADQVARELGDRGLLMRDGKNLRVKVSIPNEGRPRLYVVRPGLLAEA</sequence>
<reference evidence="3 4" key="1">
    <citation type="submission" date="2024-09" db="EMBL/GenBank/DDBJ databases">
        <authorList>
            <person name="Sun Q."/>
            <person name="Mori K."/>
        </authorList>
    </citation>
    <scope>NUCLEOTIDE SEQUENCE [LARGE SCALE GENOMIC DNA]</scope>
    <source>
        <strain evidence="3 4">CCM 7468</strain>
    </source>
</reference>
<name>A0ABV6J0T6_9PROT</name>